<evidence type="ECO:0000256" key="3">
    <source>
        <dbReference type="RuleBase" id="RU361235"/>
    </source>
</evidence>
<dbReference type="EMBL" id="CAJVOS010000049">
    <property type="protein sequence ID" value="CAG8196629.1"/>
    <property type="molecule type" value="Genomic_DNA"/>
</dbReference>
<feature type="domain" description="Carboxylesterase type B" evidence="4">
    <location>
        <begin position="53"/>
        <end position="570"/>
    </location>
</feature>
<dbReference type="Gene3D" id="3.40.50.1820">
    <property type="entry name" value="alpha/beta hydrolase"/>
    <property type="match status" value="1"/>
</dbReference>
<organism evidence="5 6">
    <name type="scientific">Penicillium olsonii</name>
    <dbReference type="NCBI Taxonomy" id="99116"/>
    <lineage>
        <taxon>Eukaryota</taxon>
        <taxon>Fungi</taxon>
        <taxon>Dikarya</taxon>
        <taxon>Ascomycota</taxon>
        <taxon>Pezizomycotina</taxon>
        <taxon>Eurotiomycetes</taxon>
        <taxon>Eurotiomycetidae</taxon>
        <taxon>Eurotiales</taxon>
        <taxon>Aspergillaceae</taxon>
        <taxon>Penicillium</taxon>
    </lineage>
</organism>
<keyword evidence="3" id="KW-0732">Signal</keyword>
<evidence type="ECO:0000256" key="2">
    <source>
        <dbReference type="ARBA" id="ARBA00022801"/>
    </source>
</evidence>
<gene>
    <name evidence="5" type="ORF">POLS_LOCUS7409</name>
</gene>
<dbReference type="Proteomes" id="UP001153618">
    <property type="component" value="Unassembled WGS sequence"/>
</dbReference>
<accession>A0A9W4HZY5</accession>
<protein>
    <recommendedName>
        <fullName evidence="3">Carboxylic ester hydrolase</fullName>
        <ecNumber evidence="3">3.1.1.-</ecNumber>
    </recommendedName>
</protein>
<evidence type="ECO:0000313" key="6">
    <source>
        <dbReference type="Proteomes" id="UP001153618"/>
    </source>
</evidence>
<sequence>MLTMGTKRVPALHPDCFFSKMVLLWLSLASACLASTLPVVDLGYERHQALSYNSSNGLYSFDNIRYAAPPVGDLRFRAPTAPKVNRQHIQNGSVSHMCPQAAPLWSTKVQTPFVLDYLSGQPFNMSTDISSYPYTPTKQEAAVSEDCLFLDVTVPKKVFDRTKTGTEKNLAPVMVWIYGGGYIAGDKTTNDARGLVHRSTTAGHDGIVYVAFNYRLGAFGWLGGESVNANGTANAALHDQRFALEWVHKNIHLFGGDASRITVMGESAGAGSIMHQITAYGGKQSPPRFQQAVIQSPGWVPIISEEQQEDSMQQFLGFLNVSTLEEARTLSSDKVIAANSAQIATKSKWGTFIYGPAVDGTFVPALPGQLLLNGNFHHDVNVMVGHAADEGLLFTTPESYNRTGFGSQLSNLAPSILKDVSQFVEHILYPPIYNGTFGYTDSVSRAALLVSDMAFQCNTDYLNRAFNRTYAYEFNITPGLHGQDAAYTFYNEGSTEVSSTSTNPLMTVSNVTVALAMQDYFLSFTEHGVPTSPLGPTIEPWGPHAQLMSLETERIRSIPDPTRNARCSFWQPVPYYP</sequence>
<keyword evidence="6" id="KW-1185">Reference proteome</keyword>
<name>A0A9W4HZY5_PENOL</name>
<dbReference type="PANTHER" id="PTHR11559">
    <property type="entry name" value="CARBOXYLESTERASE"/>
    <property type="match status" value="1"/>
</dbReference>
<dbReference type="InterPro" id="IPR050309">
    <property type="entry name" value="Type-B_Carboxylest/Lipase"/>
</dbReference>
<dbReference type="PROSITE" id="PS00122">
    <property type="entry name" value="CARBOXYLESTERASE_B_1"/>
    <property type="match status" value="1"/>
</dbReference>
<dbReference type="EC" id="3.1.1.-" evidence="3"/>
<dbReference type="InterPro" id="IPR029058">
    <property type="entry name" value="AB_hydrolase_fold"/>
</dbReference>
<dbReference type="OrthoDB" id="408631at2759"/>
<dbReference type="PROSITE" id="PS51257">
    <property type="entry name" value="PROKAR_LIPOPROTEIN"/>
    <property type="match status" value="1"/>
</dbReference>
<keyword evidence="2 3" id="KW-0378">Hydrolase</keyword>
<dbReference type="Pfam" id="PF00135">
    <property type="entry name" value="COesterase"/>
    <property type="match status" value="1"/>
</dbReference>
<dbReference type="GO" id="GO:0072330">
    <property type="term" value="P:monocarboxylic acid biosynthetic process"/>
    <property type="evidence" value="ECO:0007669"/>
    <property type="project" value="UniProtKB-ARBA"/>
</dbReference>
<evidence type="ECO:0000313" key="5">
    <source>
        <dbReference type="EMBL" id="CAG8196629.1"/>
    </source>
</evidence>
<dbReference type="InterPro" id="IPR002018">
    <property type="entry name" value="CarbesteraseB"/>
</dbReference>
<evidence type="ECO:0000256" key="1">
    <source>
        <dbReference type="ARBA" id="ARBA00005964"/>
    </source>
</evidence>
<dbReference type="GO" id="GO:0016787">
    <property type="term" value="F:hydrolase activity"/>
    <property type="evidence" value="ECO:0007669"/>
    <property type="project" value="UniProtKB-KW"/>
</dbReference>
<feature type="signal peptide" evidence="3">
    <location>
        <begin position="1"/>
        <end position="34"/>
    </location>
</feature>
<feature type="chain" id="PRO_5041012278" description="Carboxylic ester hydrolase" evidence="3">
    <location>
        <begin position="35"/>
        <end position="577"/>
    </location>
</feature>
<dbReference type="InterPro" id="IPR019826">
    <property type="entry name" value="Carboxylesterase_B_AS"/>
</dbReference>
<reference evidence="5" key="1">
    <citation type="submission" date="2021-07" db="EMBL/GenBank/DDBJ databases">
        <authorList>
            <person name="Branca A.L. A."/>
        </authorList>
    </citation>
    <scope>NUCLEOTIDE SEQUENCE</scope>
</reference>
<comment type="caution">
    <text evidence="5">The sequence shown here is derived from an EMBL/GenBank/DDBJ whole genome shotgun (WGS) entry which is preliminary data.</text>
</comment>
<dbReference type="SUPFAM" id="SSF53474">
    <property type="entry name" value="alpha/beta-Hydrolases"/>
    <property type="match status" value="1"/>
</dbReference>
<evidence type="ECO:0000259" key="4">
    <source>
        <dbReference type="Pfam" id="PF00135"/>
    </source>
</evidence>
<dbReference type="AlphaFoldDB" id="A0A9W4HZY5"/>
<comment type="similarity">
    <text evidence="1 3">Belongs to the type-B carboxylesterase/lipase family.</text>
</comment>
<dbReference type="GO" id="GO:0017000">
    <property type="term" value="P:antibiotic biosynthetic process"/>
    <property type="evidence" value="ECO:0007669"/>
    <property type="project" value="UniProtKB-ARBA"/>
</dbReference>
<proteinExistence type="inferred from homology"/>